<evidence type="ECO:0000256" key="5">
    <source>
        <dbReference type="ARBA" id="ARBA00023040"/>
    </source>
</evidence>
<gene>
    <name evidence="12" type="primary">5-HT7</name>
    <name evidence="12" type="ORF">Ciccas_012224</name>
</gene>
<dbReference type="AlphaFoldDB" id="A0ABD2PP03"/>
<feature type="transmembrane region" description="Helical" evidence="10">
    <location>
        <begin position="66"/>
        <end position="89"/>
    </location>
</feature>
<keyword evidence="5 9" id="KW-0297">G-protein coupled receptor</keyword>
<reference evidence="12 13" key="1">
    <citation type="submission" date="2024-11" db="EMBL/GenBank/DDBJ databases">
        <title>Adaptive evolution of stress response genes in parasites aligns with host niche diversity.</title>
        <authorList>
            <person name="Hahn C."/>
            <person name="Resl P."/>
        </authorList>
    </citation>
    <scope>NUCLEOTIDE SEQUENCE [LARGE SCALE GENOMIC DNA]</scope>
    <source>
        <strain evidence="12">EGGRZ-B1_66</strain>
        <tissue evidence="12">Body</tissue>
    </source>
</reference>
<dbReference type="SUPFAM" id="SSF81321">
    <property type="entry name" value="Family A G protein-coupled receptor-like"/>
    <property type="match status" value="1"/>
</dbReference>
<feature type="transmembrane region" description="Helical" evidence="10">
    <location>
        <begin position="146"/>
        <end position="169"/>
    </location>
</feature>
<evidence type="ECO:0000256" key="8">
    <source>
        <dbReference type="ARBA" id="ARBA00023224"/>
    </source>
</evidence>
<keyword evidence="3 9" id="KW-0812">Transmembrane</keyword>
<dbReference type="InterPro" id="IPR000276">
    <property type="entry name" value="GPCR_Rhodpsn"/>
</dbReference>
<dbReference type="InterPro" id="IPR017452">
    <property type="entry name" value="GPCR_Rhodpsn_7TM"/>
</dbReference>
<keyword evidence="7 9" id="KW-0675">Receptor</keyword>
<evidence type="ECO:0000256" key="6">
    <source>
        <dbReference type="ARBA" id="ARBA00023136"/>
    </source>
</evidence>
<keyword evidence="8 9" id="KW-0807">Transducer</keyword>
<feature type="domain" description="G-protein coupled receptors family 1 profile" evidence="11">
    <location>
        <begin position="48"/>
        <end position="277"/>
    </location>
</feature>
<proteinExistence type="inferred from homology"/>
<comment type="subcellular location">
    <subcellularLocation>
        <location evidence="1">Cell membrane</location>
        <topology evidence="1">Multi-pass membrane protein</topology>
    </subcellularLocation>
</comment>
<feature type="transmembrane region" description="Helical" evidence="10">
    <location>
        <begin position="95"/>
        <end position="125"/>
    </location>
</feature>
<keyword evidence="6 10" id="KW-0472">Membrane</keyword>
<dbReference type="GO" id="GO:0004930">
    <property type="term" value="F:G protein-coupled receptor activity"/>
    <property type="evidence" value="ECO:0007669"/>
    <property type="project" value="UniProtKB-KW"/>
</dbReference>
<name>A0ABD2PP03_9PLAT</name>
<evidence type="ECO:0000256" key="7">
    <source>
        <dbReference type="ARBA" id="ARBA00023170"/>
    </source>
</evidence>
<feature type="transmembrane region" description="Helical" evidence="10">
    <location>
        <begin position="31"/>
        <end position="59"/>
    </location>
</feature>
<evidence type="ECO:0000256" key="1">
    <source>
        <dbReference type="ARBA" id="ARBA00004651"/>
    </source>
</evidence>
<dbReference type="Gene3D" id="1.20.1070.10">
    <property type="entry name" value="Rhodopsin 7-helix transmembrane proteins"/>
    <property type="match status" value="1"/>
</dbReference>
<feature type="transmembrane region" description="Helical" evidence="10">
    <location>
        <begin position="253"/>
        <end position="273"/>
    </location>
</feature>
<dbReference type="Proteomes" id="UP001626550">
    <property type="component" value="Unassembled WGS sequence"/>
</dbReference>
<keyword evidence="13" id="KW-1185">Reference proteome</keyword>
<dbReference type="GO" id="GO:0005886">
    <property type="term" value="C:plasma membrane"/>
    <property type="evidence" value="ECO:0007669"/>
    <property type="project" value="UniProtKB-SubCell"/>
</dbReference>
<accession>A0ABD2PP03</accession>
<protein>
    <submittedName>
        <fullName evidence="12">Receptor</fullName>
    </submittedName>
</protein>
<evidence type="ECO:0000256" key="4">
    <source>
        <dbReference type="ARBA" id="ARBA00022989"/>
    </source>
</evidence>
<dbReference type="PROSITE" id="PS50262">
    <property type="entry name" value="G_PROTEIN_RECEP_F1_2"/>
    <property type="match status" value="1"/>
</dbReference>
<comment type="similarity">
    <text evidence="9">Belongs to the G-protein coupled receptor 1 family.</text>
</comment>
<evidence type="ECO:0000256" key="10">
    <source>
        <dbReference type="SAM" id="Phobius"/>
    </source>
</evidence>
<dbReference type="Pfam" id="PF00001">
    <property type="entry name" value="7tm_1"/>
    <property type="match status" value="1"/>
</dbReference>
<evidence type="ECO:0000256" key="9">
    <source>
        <dbReference type="RuleBase" id="RU000688"/>
    </source>
</evidence>
<dbReference type="PROSITE" id="PS00237">
    <property type="entry name" value="G_PROTEIN_RECEP_F1_1"/>
    <property type="match status" value="1"/>
</dbReference>
<evidence type="ECO:0000313" key="12">
    <source>
        <dbReference type="EMBL" id="KAL3309230.1"/>
    </source>
</evidence>
<dbReference type="PANTHER" id="PTHR24247">
    <property type="entry name" value="5-HYDROXYTRYPTAMINE RECEPTOR"/>
    <property type="match status" value="1"/>
</dbReference>
<evidence type="ECO:0000256" key="3">
    <source>
        <dbReference type="ARBA" id="ARBA00022692"/>
    </source>
</evidence>
<evidence type="ECO:0000256" key="2">
    <source>
        <dbReference type="ARBA" id="ARBA00022475"/>
    </source>
</evidence>
<sequence>MELDPECLLSRGLNASFHQCLRFIEVPDYKALSLAIALALVALATIGGNLLIILTVALVDKLRTPCNLLIVNLALTDLLVGVLVMPLTIAHRISLVWPFGATICMLYISTDVILCTSSILCLCAISIDRYLAITRPFDYSLKRTTFLMFVMIFVSWFFSFAISIPPLFTWTFSYEQDPHSLSCQYSSDFYYQLYATVIAFYLPLLVMLVLYGRIFVLASRMAISHHKPPEPGLETKLTPDMQTTGGGENSNKAVITLGVILGCFTVCWLPFFVTQVS</sequence>
<organism evidence="12 13">
    <name type="scientific">Cichlidogyrus casuarinus</name>
    <dbReference type="NCBI Taxonomy" id="1844966"/>
    <lineage>
        <taxon>Eukaryota</taxon>
        <taxon>Metazoa</taxon>
        <taxon>Spiralia</taxon>
        <taxon>Lophotrochozoa</taxon>
        <taxon>Platyhelminthes</taxon>
        <taxon>Monogenea</taxon>
        <taxon>Monopisthocotylea</taxon>
        <taxon>Dactylogyridea</taxon>
        <taxon>Ancyrocephalidae</taxon>
        <taxon>Cichlidogyrus</taxon>
    </lineage>
</organism>
<dbReference type="PRINTS" id="PR00237">
    <property type="entry name" value="GPCRRHODOPSN"/>
</dbReference>
<keyword evidence="2" id="KW-1003">Cell membrane</keyword>
<evidence type="ECO:0000313" key="13">
    <source>
        <dbReference type="Proteomes" id="UP001626550"/>
    </source>
</evidence>
<comment type="caution">
    <text evidence="12">The sequence shown here is derived from an EMBL/GenBank/DDBJ whole genome shotgun (WGS) entry which is preliminary data.</text>
</comment>
<evidence type="ECO:0000259" key="11">
    <source>
        <dbReference type="PROSITE" id="PS50262"/>
    </source>
</evidence>
<keyword evidence="4 10" id="KW-1133">Transmembrane helix</keyword>
<dbReference type="EMBL" id="JBJKFK010004144">
    <property type="protein sequence ID" value="KAL3309230.1"/>
    <property type="molecule type" value="Genomic_DNA"/>
</dbReference>
<dbReference type="PANTHER" id="PTHR24247:SF202">
    <property type="entry name" value="5-HYDROXYTRYPTAMINE RECEPTOR 1"/>
    <property type="match status" value="1"/>
</dbReference>
<feature type="transmembrane region" description="Helical" evidence="10">
    <location>
        <begin position="189"/>
        <end position="211"/>
    </location>
</feature>